<keyword evidence="4 5" id="KW-0012">Acyltransferase</keyword>
<dbReference type="PATRIC" id="fig|1235802.3.peg.4368"/>
<dbReference type="Gene3D" id="2.160.10.10">
    <property type="entry name" value="Hexapeptide repeat proteins"/>
    <property type="match status" value="1"/>
</dbReference>
<gene>
    <name evidence="7" type="ORF">C823_04115</name>
</gene>
<reference evidence="7 8" key="1">
    <citation type="journal article" date="2014" name="Genome Announc.">
        <title>Draft genome sequences of the altered schaedler flora, a defined bacterial community from gnotobiotic mice.</title>
        <authorList>
            <person name="Wannemuehler M.J."/>
            <person name="Overstreet A.M."/>
            <person name="Ward D.V."/>
            <person name="Phillips G.J."/>
        </authorList>
    </citation>
    <scope>NUCLEOTIDE SEQUENCE [LARGE SCALE GENOMIC DNA]</scope>
    <source>
        <strain evidence="7 8">ASF492</strain>
    </source>
</reference>
<dbReference type="InterPro" id="IPR024688">
    <property type="entry name" value="Mac_dom"/>
</dbReference>
<dbReference type="HOGENOM" id="CLU_051638_3_2_9"/>
<dbReference type="STRING" id="1235802.C823_04115"/>
<evidence type="ECO:0000313" key="8">
    <source>
        <dbReference type="Proteomes" id="UP000012589"/>
    </source>
</evidence>
<sequence length="201" mass="22209">MTELEKCTAGEYYNCHDKIFLDMKSNARKLLQEYHALAYEQKEEKRHILQQLFGEIGTNVSVGLPFICDYGQNIHIGNNVSVNMNCTFVDCNKITIGDNVLIASNVQLYTATHPVPLSERLTPDRKEETEQYFCRTYALPIKIGDGCWLGGGVIVLPGVAIGEGSVIGAGSVVTKNIPKNSLAVGNPCRVIRKINEDMCNV</sequence>
<keyword evidence="3" id="KW-0677">Repeat</keyword>
<dbReference type="Pfam" id="PF12464">
    <property type="entry name" value="Mac"/>
    <property type="match status" value="1"/>
</dbReference>
<dbReference type="AlphaFoldDB" id="N2A6H9"/>
<feature type="domain" description="Maltose/galactoside acetyltransferase" evidence="6">
    <location>
        <begin position="4"/>
        <end position="58"/>
    </location>
</feature>
<organism evidence="7 8">
    <name type="scientific">Eubacterium plexicaudatum ASF492</name>
    <dbReference type="NCBI Taxonomy" id="1235802"/>
    <lineage>
        <taxon>Bacteria</taxon>
        <taxon>Bacillati</taxon>
        <taxon>Bacillota</taxon>
        <taxon>Clostridia</taxon>
        <taxon>Eubacteriales</taxon>
        <taxon>Eubacteriaceae</taxon>
        <taxon>Eubacterium</taxon>
    </lineage>
</organism>
<dbReference type="FunFam" id="2.160.10.10:FF:000025">
    <property type="entry name" value="Hexapeptide-repeat containing-acetyltransferase"/>
    <property type="match status" value="1"/>
</dbReference>
<dbReference type="CDD" id="cd03357">
    <property type="entry name" value="LbH_MAT_GAT"/>
    <property type="match status" value="1"/>
</dbReference>
<proteinExistence type="inferred from homology"/>
<evidence type="ECO:0000256" key="1">
    <source>
        <dbReference type="ARBA" id="ARBA00007274"/>
    </source>
</evidence>
<evidence type="ECO:0000313" key="7">
    <source>
        <dbReference type="EMBL" id="EMZ22028.1"/>
    </source>
</evidence>
<evidence type="ECO:0000256" key="5">
    <source>
        <dbReference type="RuleBase" id="RU367021"/>
    </source>
</evidence>
<comment type="caution">
    <text evidence="7">The sequence shown here is derived from an EMBL/GenBank/DDBJ whole genome shotgun (WGS) entry which is preliminary data.</text>
</comment>
<evidence type="ECO:0000256" key="2">
    <source>
        <dbReference type="ARBA" id="ARBA00022679"/>
    </source>
</evidence>
<comment type="similarity">
    <text evidence="1 5">Belongs to the transferase hexapeptide repeat family.</text>
</comment>
<dbReference type="PROSITE" id="PS00101">
    <property type="entry name" value="HEXAPEP_TRANSFERASES"/>
    <property type="match status" value="1"/>
</dbReference>
<dbReference type="EMBL" id="AQFT01000124">
    <property type="protein sequence ID" value="EMZ22028.1"/>
    <property type="molecule type" value="Genomic_DNA"/>
</dbReference>
<dbReference type="EC" id="2.3.1.-" evidence="5"/>
<dbReference type="Pfam" id="PF00132">
    <property type="entry name" value="Hexapep"/>
    <property type="match status" value="1"/>
</dbReference>
<name>N2A6H9_9FIRM</name>
<evidence type="ECO:0000256" key="4">
    <source>
        <dbReference type="ARBA" id="ARBA00023315"/>
    </source>
</evidence>
<evidence type="ECO:0000256" key="3">
    <source>
        <dbReference type="ARBA" id="ARBA00022737"/>
    </source>
</evidence>
<evidence type="ECO:0000259" key="6">
    <source>
        <dbReference type="SMART" id="SM01266"/>
    </source>
</evidence>
<dbReference type="InterPro" id="IPR018357">
    <property type="entry name" value="Hexapep_transf_CS"/>
</dbReference>
<dbReference type="InterPro" id="IPR001451">
    <property type="entry name" value="Hexapep"/>
</dbReference>
<keyword evidence="8" id="KW-1185">Reference proteome</keyword>
<dbReference type="InterPro" id="IPR039369">
    <property type="entry name" value="LacA-like"/>
</dbReference>
<dbReference type="OrthoDB" id="9801697at2"/>
<dbReference type="PANTHER" id="PTHR43017">
    <property type="entry name" value="GALACTOSIDE O-ACETYLTRANSFERASE"/>
    <property type="match status" value="1"/>
</dbReference>
<dbReference type="GO" id="GO:0008870">
    <property type="term" value="F:galactoside O-acetyltransferase activity"/>
    <property type="evidence" value="ECO:0007669"/>
    <property type="project" value="TreeGrafter"/>
</dbReference>
<dbReference type="Proteomes" id="UP000012589">
    <property type="component" value="Unassembled WGS sequence"/>
</dbReference>
<dbReference type="eggNOG" id="COG0110">
    <property type="taxonomic scope" value="Bacteria"/>
</dbReference>
<keyword evidence="2 5" id="KW-0808">Transferase</keyword>
<accession>N2A6H9</accession>
<dbReference type="SUPFAM" id="SSF51161">
    <property type="entry name" value="Trimeric LpxA-like enzymes"/>
    <property type="match status" value="1"/>
</dbReference>
<protein>
    <recommendedName>
        <fullName evidence="5">Acetyltransferase</fullName>
        <ecNumber evidence="5">2.3.1.-</ecNumber>
    </recommendedName>
</protein>
<dbReference type="PANTHER" id="PTHR43017:SF1">
    <property type="entry name" value="ACETYLTRANSFERASE YJL218W-RELATED"/>
    <property type="match status" value="1"/>
</dbReference>
<dbReference type="InterPro" id="IPR011004">
    <property type="entry name" value="Trimer_LpxA-like_sf"/>
</dbReference>
<dbReference type="SMART" id="SM01266">
    <property type="entry name" value="Mac"/>
    <property type="match status" value="1"/>
</dbReference>